<accession>A0A7R8UMA9</accession>
<proteinExistence type="predicted"/>
<dbReference type="EMBL" id="LR899010">
    <property type="protein sequence ID" value="CAD7083450.1"/>
    <property type="molecule type" value="Genomic_DNA"/>
</dbReference>
<keyword evidence="1" id="KW-0472">Membrane</keyword>
<evidence type="ECO:0000313" key="3">
    <source>
        <dbReference type="Proteomes" id="UP000594454"/>
    </source>
</evidence>
<dbReference type="FunCoup" id="A0A7R8UMA9">
    <property type="interactions" value="1"/>
</dbReference>
<reference evidence="2 3" key="1">
    <citation type="submission" date="2020-11" db="EMBL/GenBank/DDBJ databases">
        <authorList>
            <person name="Wallbank WR R."/>
            <person name="Pardo Diaz C."/>
            <person name="Kozak K."/>
            <person name="Martin S."/>
            <person name="Jiggins C."/>
            <person name="Moest M."/>
            <person name="Warren A I."/>
            <person name="Generalovic N T."/>
            <person name="Byers J.R.P. K."/>
            <person name="Montejo-Kovacevich G."/>
            <person name="Yen C E."/>
        </authorList>
    </citation>
    <scope>NUCLEOTIDE SEQUENCE [LARGE SCALE GENOMIC DNA]</scope>
</reference>
<feature type="transmembrane region" description="Helical" evidence="1">
    <location>
        <begin position="140"/>
        <end position="165"/>
    </location>
</feature>
<evidence type="ECO:0000256" key="1">
    <source>
        <dbReference type="SAM" id="Phobius"/>
    </source>
</evidence>
<dbReference type="InParanoid" id="A0A7R8UMA9"/>
<name>A0A7R8UMA9_HERIL</name>
<keyword evidence="1" id="KW-0812">Transmembrane</keyword>
<dbReference type="Proteomes" id="UP000594454">
    <property type="component" value="Chromosome 2"/>
</dbReference>
<organism evidence="2 3">
    <name type="scientific">Hermetia illucens</name>
    <name type="common">Black soldier fly</name>
    <dbReference type="NCBI Taxonomy" id="343691"/>
    <lineage>
        <taxon>Eukaryota</taxon>
        <taxon>Metazoa</taxon>
        <taxon>Ecdysozoa</taxon>
        <taxon>Arthropoda</taxon>
        <taxon>Hexapoda</taxon>
        <taxon>Insecta</taxon>
        <taxon>Pterygota</taxon>
        <taxon>Neoptera</taxon>
        <taxon>Endopterygota</taxon>
        <taxon>Diptera</taxon>
        <taxon>Brachycera</taxon>
        <taxon>Stratiomyomorpha</taxon>
        <taxon>Stratiomyidae</taxon>
        <taxon>Hermetiinae</taxon>
        <taxon>Hermetia</taxon>
    </lineage>
</organism>
<keyword evidence="3" id="KW-1185">Reference proteome</keyword>
<protein>
    <submittedName>
        <fullName evidence="2">Uncharacterized protein</fullName>
    </submittedName>
</protein>
<gene>
    <name evidence="2" type="ORF">HERILL_LOCUS6408</name>
</gene>
<dbReference type="OrthoDB" id="8067855at2759"/>
<keyword evidence="1" id="KW-1133">Transmembrane helix</keyword>
<dbReference type="AlphaFoldDB" id="A0A7R8UMA9"/>
<sequence length="253" mass="28262">MPAIVVEDVALNYTSVASAAFPSATDVFALPFPLATSAANDSDDLWSRQFSADDDTYHGIGTSFLGFYDDDDDDFGSPMPFDASENGLWNGRFVPPPPRPPFLEESIIADGITTCDLCSWARPTKTSFTFDGTIERASELGWPLAIIIVSLLSAIIGAILMITIVRYKRKKSSNRNETNAVQWWSRNKQRPHTQSIRRNNIYTGNPSDSIRGLHHNIHHNHHHLHHHNNNHNNNNHGVESCNWPNVTSFVVNS</sequence>
<evidence type="ECO:0000313" key="2">
    <source>
        <dbReference type="EMBL" id="CAD7083450.1"/>
    </source>
</evidence>